<evidence type="ECO:0000313" key="3">
    <source>
        <dbReference type="EMBL" id="RFN40592.1"/>
    </source>
</evidence>
<sequence length="778" mass="87703">QLAKSAEPQSVSDDAGLPELKYGTIQDELPEGWEMIPYDKVGTFYAGNMAYMSPDAPFFAASLISDGLMDLVTIDGNLPFLTAIKVLLDVEAERLFDNPHVTYKKISAYRIIPRDQDDGYISIDGEKCPFGPLQAEIHQGLGRVISKAGKYEASGPKGWDKHDMPRRGRGGRMPSGPWGRLKPVELDPLQDMGLPSKGDDRLLNHKTQEWYYNQIISRFLAFCTEAGDKDSIIRSFEALDIRSVDTTPATRYTKPPPGYVPTAATATSPSVTDTTGTSKAAGSPSDDTSASSPSALAGSLKALRAIIPSSGPTTSMLAAIEDPDNTKSLQDVLMALRKLREGLVATKRADLFSIQAYIFSIRLSILAKHPESYHPAILHLLRYMAVWTPMVQSEIEEIAGYFMLDAACRRRDLTEAYFIRQDFNIRNKKLDLILKALAHDNYVSWQVAKRQVNRHCLKLMEWADDDIRLHTLKCFGRSYLNVDLSFLEFSTGRKWNELKEKDNVGWELEDEKLHIMPQPARKKPRTKATPKDDEKEQHSTVLTDYRTSWLIKSDEQMVELRVKSEVFHVAKSVLTKNSDYFEKCLAGSFIEAKKGIVDFNDDSEIESRYLGLYIGLAYSHSSIAPHTPPRPAQSPETMAARTPMRDYIEVYKLCNRFMSEAMGDFMVRCLDVAMGDGHRALYRTESDEGMQRLLMRDFADGYEVLDMKQHRQTEMGEKMVYFFCGGVSFKAWIDNVGQLMDRPKFVAAVSSGFAMKLRELEVRYKSTKRKEFSGPEAA</sequence>
<protein>
    <recommendedName>
        <fullName evidence="2">BTB domain-containing protein</fullName>
    </recommendedName>
</protein>
<gene>
    <name evidence="3" type="ORF">FIE12Z_13036</name>
</gene>
<feature type="compositionally biased region" description="Basic and acidic residues" evidence="1">
    <location>
        <begin position="529"/>
        <end position="538"/>
    </location>
</feature>
<dbReference type="AlphaFoldDB" id="A0A395M4D6"/>
<evidence type="ECO:0000313" key="4">
    <source>
        <dbReference type="Proteomes" id="UP000265631"/>
    </source>
</evidence>
<dbReference type="PANTHER" id="PTHR39398">
    <property type="entry name" value="YALI0F14311P"/>
    <property type="match status" value="1"/>
</dbReference>
<feature type="domain" description="BTB" evidence="2">
    <location>
        <begin position="556"/>
        <end position="626"/>
    </location>
</feature>
<dbReference type="SUPFAM" id="SSF111331">
    <property type="entry name" value="NAD kinase/diacylglycerol kinase-like"/>
    <property type="match status" value="1"/>
</dbReference>
<dbReference type="EMBL" id="PXXK01000948">
    <property type="protein sequence ID" value="RFN40592.1"/>
    <property type="molecule type" value="Genomic_DNA"/>
</dbReference>
<dbReference type="Gene3D" id="3.30.710.10">
    <property type="entry name" value="Potassium Channel Kv1.1, Chain A"/>
    <property type="match status" value="1"/>
</dbReference>
<dbReference type="STRING" id="2594813.A0A395M4D6"/>
<evidence type="ECO:0000259" key="2">
    <source>
        <dbReference type="PROSITE" id="PS50097"/>
    </source>
</evidence>
<dbReference type="SUPFAM" id="SSF54695">
    <property type="entry name" value="POZ domain"/>
    <property type="match status" value="1"/>
</dbReference>
<feature type="region of interest" description="Disordered" evidence="1">
    <location>
        <begin position="249"/>
        <end position="294"/>
    </location>
</feature>
<dbReference type="PANTHER" id="PTHR39398:SF1">
    <property type="entry name" value="CSN8_PSMD8_EIF3K DOMAIN-CONTAINING PROTEIN"/>
    <property type="match status" value="1"/>
</dbReference>
<feature type="region of interest" description="Disordered" evidence="1">
    <location>
        <begin position="517"/>
        <end position="538"/>
    </location>
</feature>
<proteinExistence type="predicted"/>
<evidence type="ECO:0000256" key="1">
    <source>
        <dbReference type="SAM" id="MobiDB-lite"/>
    </source>
</evidence>
<dbReference type="PROSITE" id="PS50097">
    <property type="entry name" value="BTB"/>
    <property type="match status" value="1"/>
</dbReference>
<dbReference type="CDD" id="cd18186">
    <property type="entry name" value="BTB_POZ_ZBTB_KLHL-like"/>
    <property type="match status" value="1"/>
</dbReference>
<dbReference type="InterPro" id="IPR000210">
    <property type="entry name" value="BTB/POZ_dom"/>
</dbReference>
<dbReference type="Proteomes" id="UP000265631">
    <property type="component" value="Unassembled WGS sequence"/>
</dbReference>
<organism evidence="3 4">
    <name type="scientific">Fusarium flagelliforme</name>
    <dbReference type="NCBI Taxonomy" id="2675880"/>
    <lineage>
        <taxon>Eukaryota</taxon>
        <taxon>Fungi</taxon>
        <taxon>Dikarya</taxon>
        <taxon>Ascomycota</taxon>
        <taxon>Pezizomycotina</taxon>
        <taxon>Sordariomycetes</taxon>
        <taxon>Hypocreomycetidae</taxon>
        <taxon>Hypocreales</taxon>
        <taxon>Nectriaceae</taxon>
        <taxon>Fusarium</taxon>
        <taxon>Fusarium incarnatum-equiseti species complex</taxon>
    </lineage>
</organism>
<dbReference type="InterPro" id="IPR011333">
    <property type="entry name" value="SKP1/BTB/POZ_sf"/>
</dbReference>
<keyword evidence="4" id="KW-1185">Reference proteome</keyword>
<feature type="compositionally biased region" description="Low complexity" evidence="1">
    <location>
        <begin position="262"/>
        <end position="294"/>
    </location>
</feature>
<dbReference type="Gene3D" id="2.60.200.40">
    <property type="match status" value="1"/>
</dbReference>
<comment type="caution">
    <text evidence="3">The sequence shown here is derived from an EMBL/GenBank/DDBJ whole genome shotgun (WGS) entry which is preliminary data.</text>
</comment>
<accession>A0A395M4D6</accession>
<reference evidence="3 4" key="1">
    <citation type="journal article" date="2018" name="PLoS Pathog.">
        <title>Evolution of structural diversity of trichothecenes, a family of toxins produced by plant pathogenic and entomopathogenic fungi.</title>
        <authorList>
            <person name="Proctor R.H."/>
            <person name="McCormick S.P."/>
            <person name="Kim H.S."/>
            <person name="Cardoza R.E."/>
            <person name="Stanley A.M."/>
            <person name="Lindo L."/>
            <person name="Kelly A."/>
            <person name="Brown D.W."/>
            <person name="Lee T."/>
            <person name="Vaughan M.M."/>
            <person name="Alexander N.J."/>
            <person name="Busman M."/>
            <person name="Gutierrez S."/>
        </authorList>
    </citation>
    <scope>NUCLEOTIDE SEQUENCE [LARGE SCALE GENOMIC DNA]</scope>
    <source>
        <strain evidence="3 4">NRRL 13405</strain>
    </source>
</reference>
<feature type="non-terminal residue" evidence="3">
    <location>
        <position position="1"/>
    </location>
</feature>
<name>A0A395M4D6_9HYPO</name>
<dbReference type="InterPro" id="IPR016064">
    <property type="entry name" value="NAD/diacylglycerol_kinase_sf"/>
</dbReference>
<feature type="region of interest" description="Disordered" evidence="1">
    <location>
        <begin position="153"/>
        <end position="181"/>
    </location>
</feature>